<dbReference type="EMBL" id="MU155508">
    <property type="protein sequence ID" value="KAF9472685.1"/>
    <property type="molecule type" value="Genomic_DNA"/>
</dbReference>
<evidence type="ECO:0000313" key="2">
    <source>
        <dbReference type="EMBL" id="KAF9472685.1"/>
    </source>
</evidence>
<protein>
    <submittedName>
        <fullName evidence="2">Uncharacterized protein</fullName>
    </submittedName>
</protein>
<feature type="region of interest" description="Disordered" evidence="1">
    <location>
        <begin position="156"/>
        <end position="186"/>
    </location>
</feature>
<reference evidence="2" key="1">
    <citation type="submission" date="2020-11" db="EMBL/GenBank/DDBJ databases">
        <authorList>
            <consortium name="DOE Joint Genome Institute"/>
            <person name="Ahrendt S."/>
            <person name="Riley R."/>
            <person name="Andreopoulos W."/>
            <person name="Labutti K."/>
            <person name="Pangilinan J."/>
            <person name="Ruiz-Duenas F.J."/>
            <person name="Barrasa J.M."/>
            <person name="Sanchez-Garcia M."/>
            <person name="Camarero S."/>
            <person name="Miyauchi S."/>
            <person name="Serrano A."/>
            <person name="Linde D."/>
            <person name="Babiker R."/>
            <person name="Drula E."/>
            <person name="Ayuso-Fernandez I."/>
            <person name="Pacheco R."/>
            <person name="Padilla G."/>
            <person name="Ferreira P."/>
            <person name="Barriuso J."/>
            <person name="Kellner H."/>
            <person name="Castanera R."/>
            <person name="Alfaro M."/>
            <person name="Ramirez L."/>
            <person name="Pisabarro A.G."/>
            <person name="Kuo A."/>
            <person name="Tritt A."/>
            <person name="Lipzen A."/>
            <person name="He G."/>
            <person name="Yan M."/>
            <person name="Ng V."/>
            <person name="Cullen D."/>
            <person name="Martin F."/>
            <person name="Rosso M.-N."/>
            <person name="Henrissat B."/>
            <person name="Hibbett D."/>
            <person name="Martinez A.T."/>
            <person name="Grigoriev I.V."/>
        </authorList>
    </citation>
    <scope>NUCLEOTIDE SEQUENCE</scope>
    <source>
        <strain evidence="2">CIRM-BRFM 674</strain>
    </source>
</reference>
<feature type="compositionally biased region" description="Low complexity" evidence="1">
    <location>
        <begin position="118"/>
        <end position="129"/>
    </location>
</feature>
<proteinExistence type="predicted"/>
<feature type="compositionally biased region" description="Basic residues" evidence="1">
    <location>
        <begin position="69"/>
        <end position="85"/>
    </location>
</feature>
<keyword evidence="3" id="KW-1185">Reference proteome</keyword>
<feature type="region of interest" description="Disordered" evidence="1">
    <location>
        <begin position="118"/>
        <end position="138"/>
    </location>
</feature>
<feature type="region of interest" description="Disordered" evidence="1">
    <location>
        <begin position="33"/>
        <end position="93"/>
    </location>
</feature>
<feature type="region of interest" description="Disordered" evidence="1">
    <location>
        <begin position="273"/>
        <end position="299"/>
    </location>
</feature>
<feature type="compositionally biased region" description="Basic and acidic residues" evidence="1">
    <location>
        <begin position="43"/>
        <end position="68"/>
    </location>
</feature>
<feature type="compositionally biased region" description="Acidic residues" evidence="1">
    <location>
        <begin position="160"/>
        <end position="169"/>
    </location>
</feature>
<evidence type="ECO:0000313" key="3">
    <source>
        <dbReference type="Proteomes" id="UP000807469"/>
    </source>
</evidence>
<organism evidence="2 3">
    <name type="scientific">Pholiota conissans</name>
    <dbReference type="NCBI Taxonomy" id="109636"/>
    <lineage>
        <taxon>Eukaryota</taxon>
        <taxon>Fungi</taxon>
        <taxon>Dikarya</taxon>
        <taxon>Basidiomycota</taxon>
        <taxon>Agaricomycotina</taxon>
        <taxon>Agaricomycetes</taxon>
        <taxon>Agaricomycetidae</taxon>
        <taxon>Agaricales</taxon>
        <taxon>Agaricineae</taxon>
        <taxon>Strophariaceae</taxon>
        <taxon>Pholiota</taxon>
    </lineage>
</organism>
<feature type="compositionally biased region" description="Polar residues" evidence="1">
    <location>
        <begin position="176"/>
        <end position="186"/>
    </location>
</feature>
<sequence length="299" mass="32549">MTVSIACSVVLKAHPDWKKIVNITIRALHNNPAQAGKNIGKTKKSEDGLKKCKKSEAEQVKDASDVQKKVKNKNASKKDKSKPKKTCFPSPSNLEASDIDNALEPDFGSVQLLEVAASNSKPKAKSSNSDFNNMSDGQLGKALDNELLQLVDSEAMTVDSSDEDDIDIVYDDHSSNSIPPLSETSRSTKSLALLDNDSDSDNVAPLRIEIPNLLDAAQPPLLGHRRPTCTLTLAIPNLQPRVGFTPALYRDGGKGSRNSQGRPEKWEIHQHRTTYSNAGQAYPLQDDLRQGKMSPPDIG</sequence>
<dbReference type="Proteomes" id="UP000807469">
    <property type="component" value="Unassembled WGS sequence"/>
</dbReference>
<gene>
    <name evidence="2" type="ORF">BDN70DRAFT_900346</name>
</gene>
<dbReference type="AlphaFoldDB" id="A0A9P5YS59"/>
<comment type="caution">
    <text evidence="2">The sequence shown here is derived from an EMBL/GenBank/DDBJ whole genome shotgun (WGS) entry which is preliminary data.</text>
</comment>
<accession>A0A9P5YS59</accession>
<name>A0A9P5YS59_9AGAR</name>
<evidence type="ECO:0000256" key="1">
    <source>
        <dbReference type="SAM" id="MobiDB-lite"/>
    </source>
</evidence>